<dbReference type="InterPro" id="IPR002083">
    <property type="entry name" value="MATH/TRAF_dom"/>
</dbReference>
<evidence type="ECO:0000313" key="3">
    <source>
        <dbReference type="RefSeq" id="XP_018480151.1"/>
    </source>
</evidence>
<accession>A0A6J0N7M3</accession>
<dbReference type="KEGG" id="rsz:108851244"/>
<reference evidence="2" key="1">
    <citation type="journal article" date="2019" name="Database">
        <title>The radish genome database (RadishGD): an integrated information resource for radish genomics.</title>
        <authorList>
            <person name="Yu H.J."/>
            <person name="Baek S."/>
            <person name="Lee Y.J."/>
            <person name="Cho A."/>
            <person name="Mun J.H."/>
        </authorList>
    </citation>
    <scope>NUCLEOTIDE SEQUENCE [LARGE SCALE GENOMIC DNA]</scope>
    <source>
        <strain evidence="2">cv. WK10039</strain>
    </source>
</reference>
<keyword evidence="1" id="KW-0175">Coiled coil</keyword>
<name>A0A6J0N7M3_RAPSA</name>
<evidence type="ECO:0000313" key="2">
    <source>
        <dbReference type="Proteomes" id="UP000504610"/>
    </source>
</evidence>
<keyword evidence="2" id="KW-1185">Reference proteome</keyword>
<organism evidence="2 3">
    <name type="scientific">Raphanus sativus</name>
    <name type="common">Radish</name>
    <name type="synonym">Raphanus raphanistrum var. sativus</name>
    <dbReference type="NCBI Taxonomy" id="3726"/>
    <lineage>
        <taxon>Eukaryota</taxon>
        <taxon>Viridiplantae</taxon>
        <taxon>Streptophyta</taxon>
        <taxon>Embryophyta</taxon>
        <taxon>Tracheophyta</taxon>
        <taxon>Spermatophyta</taxon>
        <taxon>Magnoliopsida</taxon>
        <taxon>eudicotyledons</taxon>
        <taxon>Gunneridae</taxon>
        <taxon>Pentapetalae</taxon>
        <taxon>rosids</taxon>
        <taxon>malvids</taxon>
        <taxon>Brassicales</taxon>
        <taxon>Brassicaceae</taxon>
        <taxon>Brassiceae</taxon>
        <taxon>Raphanus</taxon>
    </lineage>
</organism>
<gene>
    <name evidence="3" type="primary">LOC108851244</name>
</gene>
<dbReference type="RefSeq" id="XP_018480151.1">
    <property type="nucleotide sequence ID" value="XM_018624649.1"/>
</dbReference>
<evidence type="ECO:0000256" key="1">
    <source>
        <dbReference type="SAM" id="Coils"/>
    </source>
</evidence>
<sequence>MAKKGGTRFTWVIKNFGSLVYESCYSDIFEIGTTGHTCRIGTAPIVMESKVLPLCIICQAYILQISIHGNTVTFKDQNLRNGCMSSLLALVATLCQSLQELSNKDLVEADIALKFVKEAGFKVDWLEKNLEQVKEKKKKELSGLAKLQQTEESLLKLKLKQKCAELEALAEEQKEELSATRTSLSFDDLIS</sequence>
<dbReference type="PANTHER" id="PTHR46236:SF33">
    <property type="entry name" value="MEPRIN AND TRAF-LIKE DOMAIN-CONTAINING PROTEIN-RELATED"/>
    <property type="match status" value="1"/>
</dbReference>
<dbReference type="Proteomes" id="UP000504610">
    <property type="component" value="Chromosome 4"/>
</dbReference>
<dbReference type="GeneID" id="108851244"/>
<dbReference type="PANTHER" id="PTHR46236">
    <property type="entry name" value="TRAF-LIKE SUPERFAMILY PROTEIN"/>
    <property type="match status" value="1"/>
</dbReference>
<protein>
    <submittedName>
        <fullName evidence="3">MATH domain and coiled-coil domain-containing protein At3g58410-like</fullName>
    </submittedName>
</protein>
<reference evidence="3" key="2">
    <citation type="submission" date="2025-08" db="UniProtKB">
        <authorList>
            <consortium name="RefSeq"/>
        </authorList>
    </citation>
    <scope>IDENTIFICATION</scope>
    <source>
        <tissue evidence="3">Leaf</tissue>
    </source>
</reference>
<dbReference type="InterPro" id="IPR050804">
    <property type="entry name" value="MCC"/>
</dbReference>
<dbReference type="AlphaFoldDB" id="A0A6J0N7M3"/>
<proteinExistence type="predicted"/>
<feature type="coiled-coil region" evidence="1">
    <location>
        <begin position="130"/>
        <end position="183"/>
    </location>
</feature>
<dbReference type="CDD" id="cd00121">
    <property type="entry name" value="MATH"/>
    <property type="match status" value="1"/>
</dbReference>